<evidence type="ECO:0000313" key="4">
    <source>
        <dbReference type="Proteomes" id="UP001480955"/>
    </source>
</evidence>
<feature type="transmembrane region" description="Helical" evidence="2">
    <location>
        <begin position="34"/>
        <end position="57"/>
    </location>
</feature>
<keyword evidence="2" id="KW-1133">Transmembrane helix</keyword>
<proteinExistence type="predicted"/>
<feature type="compositionally biased region" description="Basic and acidic residues" evidence="1">
    <location>
        <begin position="68"/>
        <end position="80"/>
    </location>
</feature>
<sequence length="119" mass="13470">MTSGRCIFRLCGAISALSGTVTMMMHSAVSSHSIRFGLLCLFSWAAFWLLSVTKKVFAPARNRRHHRKTEDSKRGMKIRDGVPSPLIHTNAPNVQEAVAIPTHKQRIKRQMLLDERNTR</sequence>
<keyword evidence="2" id="KW-0472">Membrane</keyword>
<organism evidence="3 4">
    <name type="scientific">Methylorubrum podarium</name>
    <dbReference type="NCBI Taxonomy" id="200476"/>
    <lineage>
        <taxon>Bacteria</taxon>
        <taxon>Pseudomonadati</taxon>
        <taxon>Pseudomonadota</taxon>
        <taxon>Alphaproteobacteria</taxon>
        <taxon>Hyphomicrobiales</taxon>
        <taxon>Methylobacteriaceae</taxon>
        <taxon>Methylorubrum</taxon>
    </lineage>
</organism>
<keyword evidence="4" id="KW-1185">Reference proteome</keyword>
<gene>
    <name evidence="3" type="ORF">ABS772_07835</name>
</gene>
<dbReference type="Proteomes" id="UP001480955">
    <property type="component" value="Unassembled WGS sequence"/>
</dbReference>
<accession>A0ABV1QKD8</accession>
<comment type="caution">
    <text evidence="3">The sequence shown here is derived from an EMBL/GenBank/DDBJ whole genome shotgun (WGS) entry which is preliminary data.</text>
</comment>
<evidence type="ECO:0000313" key="3">
    <source>
        <dbReference type="EMBL" id="MER2249824.1"/>
    </source>
</evidence>
<dbReference type="EMBL" id="JBELQE010000048">
    <property type="protein sequence ID" value="MER2249824.1"/>
    <property type="molecule type" value="Genomic_DNA"/>
</dbReference>
<dbReference type="RefSeq" id="WP_238253531.1">
    <property type="nucleotide sequence ID" value="NZ_BPRD01000007.1"/>
</dbReference>
<keyword evidence="2" id="KW-0812">Transmembrane</keyword>
<feature type="region of interest" description="Disordered" evidence="1">
    <location>
        <begin position="60"/>
        <end position="89"/>
    </location>
</feature>
<reference evidence="3 4" key="1">
    <citation type="submission" date="2024-06" db="EMBL/GenBank/DDBJ databases">
        <authorList>
            <person name="Campbell A.G."/>
        </authorList>
    </citation>
    <scope>NUCLEOTIDE SEQUENCE [LARGE SCALE GENOMIC DNA]</scope>
    <source>
        <strain evidence="3 4">EM12</strain>
    </source>
</reference>
<protein>
    <recommendedName>
        <fullName evidence="5">Transmembrane protein</fullName>
    </recommendedName>
</protein>
<evidence type="ECO:0000256" key="2">
    <source>
        <dbReference type="SAM" id="Phobius"/>
    </source>
</evidence>
<evidence type="ECO:0000256" key="1">
    <source>
        <dbReference type="SAM" id="MobiDB-lite"/>
    </source>
</evidence>
<name>A0ABV1QKD8_9HYPH</name>
<feature type="transmembrane region" description="Helical" evidence="2">
    <location>
        <begin position="7"/>
        <end position="28"/>
    </location>
</feature>
<evidence type="ECO:0008006" key="5">
    <source>
        <dbReference type="Google" id="ProtNLM"/>
    </source>
</evidence>